<gene>
    <name evidence="11" type="ORF">SAMN04324258_0845</name>
</gene>
<feature type="region of interest" description="Disordered" evidence="8">
    <location>
        <begin position="1268"/>
        <end position="1290"/>
    </location>
</feature>
<keyword evidence="7" id="KW-0326">Glycosidase</keyword>
<keyword evidence="12" id="KW-1185">Reference proteome</keyword>
<dbReference type="GO" id="GO:0006352">
    <property type="term" value="P:DNA-templated transcription initiation"/>
    <property type="evidence" value="ECO:0007669"/>
    <property type="project" value="InterPro"/>
</dbReference>
<dbReference type="InterPro" id="IPR013324">
    <property type="entry name" value="RNA_pol_sigma_r3/r4-like"/>
</dbReference>
<dbReference type="InterPro" id="IPR012291">
    <property type="entry name" value="CBM2_carb-bd_dom_sf"/>
</dbReference>
<dbReference type="PANTHER" id="PTHR43133:SF8">
    <property type="entry name" value="RNA POLYMERASE SIGMA FACTOR HI_1459-RELATED"/>
    <property type="match status" value="1"/>
</dbReference>
<keyword evidence="3" id="KW-0805">Transcription regulation</keyword>
<name>A0A1T5IRM1_9MICO</name>
<dbReference type="Gene3D" id="1.10.10.10">
    <property type="entry name" value="Winged helix-like DNA-binding domain superfamily/Winged helix DNA-binding domain"/>
    <property type="match status" value="1"/>
</dbReference>
<dbReference type="InterPro" id="IPR013325">
    <property type="entry name" value="RNA_pol_sigma_r2"/>
</dbReference>
<evidence type="ECO:0000256" key="6">
    <source>
        <dbReference type="ARBA" id="ARBA00023163"/>
    </source>
</evidence>
<keyword evidence="2" id="KW-0378">Hydrolase</keyword>
<feature type="domain" description="RNA polymerase sigma-70 region 2" evidence="9">
    <location>
        <begin position="33"/>
        <end position="101"/>
    </location>
</feature>
<evidence type="ECO:0000313" key="12">
    <source>
        <dbReference type="Proteomes" id="UP000189777"/>
    </source>
</evidence>
<dbReference type="Gene3D" id="1.10.1740.10">
    <property type="match status" value="1"/>
</dbReference>
<dbReference type="GO" id="GO:0030247">
    <property type="term" value="F:polysaccharide binding"/>
    <property type="evidence" value="ECO:0007669"/>
    <property type="project" value="InterPro"/>
</dbReference>
<dbReference type="Pfam" id="PF04542">
    <property type="entry name" value="Sigma70_r2"/>
    <property type="match status" value="1"/>
</dbReference>
<dbReference type="OrthoDB" id="4990598at2"/>
<proteinExistence type="inferred from homology"/>
<feature type="domain" description="Putative zinc-finger" evidence="10">
    <location>
        <begin position="201"/>
        <end position="235"/>
    </location>
</feature>
<dbReference type="SUPFAM" id="SSF88946">
    <property type="entry name" value="Sigma2 domain of RNA polymerase sigma factors"/>
    <property type="match status" value="1"/>
</dbReference>
<dbReference type="InterPro" id="IPR041916">
    <property type="entry name" value="Anti_sigma_zinc_sf"/>
</dbReference>
<dbReference type="InterPro" id="IPR014284">
    <property type="entry name" value="RNA_pol_sigma-70_dom"/>
</dbReference>
<dbReference type="InterPro" id="IPR007627">
    <property type="entry name" value="RNA_pol_sigma70_r2"/>
</dbReference>
<sequence>MTDVYVGSDDSARSDAELILDVRGGDLEAFGALYTRHVPAARAVARQYVRSPSDADDLVSEAFHRVLEVLQHGGGPDATFRAYLLTVVRRLAADLARGVKRTRPTADDGTFEAALGLVDPTDVSTFEGFEHSVVKNAYQALPERWQAVLWYTEIEGRTPAEVAPVLGLTPNGVSALAYRAREGLRVGYLQEHLTHAPTDGCRGVNSLLGAYVRGGLARREIAKVDAHLESCGECRSLVLELGDIAHGMRAVVAPLIVGLAGLAVVGALPLGGALGGAGGVAGAGAGAAVGAGSTAGTGGAVGAGGASVGTVTGTSTAATGTVGATAAGGASITTGATAGTTAAASGAAATGATTGATSLAVSGVATGSAATAATAGTAAAASAVVGTASVAAAASAVAVATVGVVTVLNALGSGDEPPVASPPAPVTIQGNPWVPPGEQPGDGAVEPADKDVTPSDPTVDPTSPVNLLVTPFAPVADLVVSTAAAPLEPRTTAPLVLTVANTGEATASETVIEVALPDGVDLALPDATVGAAVGGTFGADALPCTAGDADGRTARCTIGTLEPGQSRSGSVPVRAHAGGSYLIGGSVWADGVAPRTLALPPTTVLSYGAELTASTGDAVPVSNPGAAWVPVTVRNTGDQAATAWSVQLSVPAGLRPVTSDGDLTCVPGGGSDGAGAVWTCVAVPGAAPLAPGEQRSVRLRVVADGSAAPGPVSVAAAPQLPGSEHAVGGSTAVTVAQPWAGAAAGTQAVQARCTVVGGVSSASAVVEGTYVNLTDQTLAVRLDAAGGSATASRDVAPGESVTVRVPDGLRVPAGTATWDVATTLGGQTYRTSVPAGPHRAAECYDPRWDVSTSAETTNVDGRLQVRGTLTNTSDEAMRVGMTAAGVTVDQKRLAPGESTTFVAATDRTSLGAGAAEFHLYRWVADGDGDEPAQGVVPAVAPTAPYAAATLAPAAGGPVTLTAAECRFDASADTSWRTVTVPLDNTASTHAVRFAVPGDAAVVGAGATGTLTVSVPWGKRSLAVTADGRDLTTVDVPGFESCATATWPGAVDLDVATRCVDDRAQVVVDVRNGGAVPWRARLAGSGDGSVVEPGSDAALTTTVGGVQADAGSVTVRLARTVEGKELSVERTVDHDAVSCVVIDPQAQLDPGAVEVEKRRWRSTSTRPVTVVLDNTGSSVPQEFTVEGTNGASVATTVPARQSVRADVGTARGRDGATYTVRAGDWSAELAVEPFTGTPGWCADRFRWGGQYEVGDVASWRGANHRYVGRDAGSDDPGRGAGNGRWSGHHGRSAWERVGDCEYR</sequence>
<dbReference type="GO" id="GO:0003677">
    <property type="term" value="F:DNA binding"/>
    <property type="evidence" value="ECO:0007669"/>
    <property type="project" value="UniProtKB-KW"/>
</dbReference>
<evidence type="ECO:0000256" key="8">
    <source>
        <dbReference type="SAM" id="MobiDB-lite"/>
    </source>
</evidence>
<dbReference type="Pfam" id="PF13490">
    <property type="entry name" value="zf-HC2"/>
    <property type="match status" value="1"/>
</dbReference>
<keyword evidence="6" id="KW-0804">Transcription</keyword>
<reference evidence="11 12" key="1">
    <citation type="submission" date="2017-02" db="EMBL/GenBank/DDBJ databases">
        <authorList>
            <person name="Peterson S.W."/>
        </authorList>
    </citation>
    <scope>NUCLEOTIDE SEQUENCE [LARGE SCALE GENOMIC DNA]</scope>
    <source>
        <strain evidence="11 12">DSM 21481</strain>
    </source>
</reference>
<dbReference type="InterPro" id="IPR036388">
    <property type="entry name" value="WH-like_DNA-bd_sf"/>
</dbReference>
<dbReference type="EMBL" id="FUZQ01000001">
    <property type="protein sequence ID" value="SKC41755.1"/>
    <property type="molecule type" value="Genomic_DNA"/>
</dbReference>
<evidence type="ECO:0000256" key="1">
    <source>
        <dbReference type="ARBA" id="ARBA00010641"/>
    </source>
</evidence>
<organism evidence="11 12">
    <name type="scientific">Krasilnikoviella flava</name>
    <dbReference type="NCBI Taxonomy" id="526729"/>
    <lineage>
        <taxon>Bacteria</taxon>
        <taxon>Bacillati</taxon>
        <taxon>Actinomycetota</taxon>
        <taxon>Actinomycetes</taxon>
        <taxon>Micrococcales</taxon>
        <taxon>Promicromonosporaceae</taxon>
        <taxon>Krasilnikoviella</taxon>
    </lineage>
</organism>
<keyword evidence="4" id="KW-0731">Sigma factor</keyword>
<dbReference type="InterPro" id="IPR027383">
    <property type="entry name" value="Znf_put"/>
</dbReference>
<evidence type="ECO:0000259" key="9">
    <source>
        <dbReference type="Pfam" id="PF04542"/>
    </source>
</evidence>
<keyword evidence="5" id="KW-0238">DNA-binding</keyword>
<evidence type="ECO:0000256" key="7">
    <source>
        <dbReference type="ARBA" id="ARBA00023295"/>
    </source>
</evidence>
<accession>A0A1T5IRM1</accession>
<dbReference type="GO" id="GO:0016987">
    <property type="term" value="F:sigma factor activity"/>
    <property type="evidence" value="ECO:0007669"/>
    <property type="project" value="UniProtKB-KW"/>
</dbReference>
<feature type="region of interest" description="Disordered" evidence="8">
    <location>
        <begin position="431"/>
        <end position="462"/>
    </location>
</feature>
<dbReference type="STRING" id="526729.SAMN04324258_0845"/>
<evidence type="ECO:0000259" key="10">
    <source>
        <dbReference type="Pfam" id="PF13490"/>
    </source>
</evidence>
<dbReference type="PANTHER" id="PTHR43133">
    <property type="entry name" value="RNA POLYMERASE ECF-TYPE SIGMA FACTO"/>
    <property type="match status" value="1"/>
</dbReference>
<dbReference type="Proteomes" id="UP000189777">
    <property type="component" value="Unassembled WGS sequence"/>
</dbReference>
<evidence type="ECO:0000256" key="3">
    <source>
        <dbReference type="ARBA" id="ARBA00023015"/>
    </source>
</evidence>
<dbReference type="SUPFAM" id="SSF88659">
    <property type="entry name" value="Sigma3 and sigma4 domains of RNA polymerase sigma factors"/>
    <property type="match status" value="1"/>
</dbReference>
<dbReference type="RefSeq" id="WP_079571322.1">
    <property type="nucleotide sequence ID" value="NZ_FUZQ01000001.1"/>
</dbReference>
<protein>
    <submittedName>
        <fullName evidence="11">RNA polymerase sigma factor, sigma-70 family</fullName>
    </submittedName>
</protein>
<evidence type="ECO:0000256" key="5">
    <source>
        <dbReference type="ARBA" id="ARBA00023125"/>
    </source>
</evidence>
<evidence type="ECO:0000256" key="2">
    <source>
        <dbReference type="ARBA" id="ARBA00022801"/>
    </source>
</evidence>
<dbReference type="Gene3D" id="1.10.10.1320">
    <property type="entry name" value="Anti-sigma factor, zinc-finger domain"/>
    <property type="match status" value="1"/>
</dbReference>
<dbReference type="NCBIfam" id="TIGR02937">
    <property type="entry name" value="sigma70-ECF"/>
    <property type="match status" value="1"/>
</dbReference>
<dbReference type="Gene3D" id="2.60.40.290">
    <property type="match status" value="1"/>
</dbReference>
<evidence type="ECO:0000313" key="11">
    <source>
        <dbReference type="EMBL" id="SKC41755.1"/>
    </source>
</evidence>
<dbReference type="GO" id="GO:0004553">
    <property type="term" value="F:hydrolase activity, hydrolyzing O-glycosyl compounds"/>
    <property type="evidence" value="ECO:0007669"/>
    <property type="project" value="InterPro"/>
</dbReference>
<evidence type="ECO:0000256" key="4">
    <source>
        <dbReference type="ARBA" id="ARBA00023082"/>
    </source>
</evidence>
<dbReference type="InterPro" id="IPR039425">
    <property type="entry name" value="RNA_pol_sigma-70-like"/>
</dbReference>
<comment type="similarity">
    <text evidence="1">Belongs to the sigma-70 factor family. ECF subfamily.</text>
</comment>